<dbReference type="EMBL" id="HBIR01029439">
    <property type="protein sequence ID" value="CAE0558062.1"/>
    <property type="molecule type" value="Transcribed_RNA"/>
</dbReference>
<evidence type="ECO:0000313" key="3">
    <source>
        <dbReference type="EMBL" id="CAE0558066.1"/>
    </source>
</evidence>
<reference evidence="2" key="1">
    <citation type="submission" date="2021-01" db="EMBL/GenBank/DDBJ databases">
        <authorList>
            <person name="Corre E."/>
            <person name="Pelletier E."/>
            <person name="Niang G."/>
            <person name="Scheremetjew M."/>
            <person name="Finn R."/>
            <person name="Kale V."/>
            <person name="Holt S."/>
            <person name="Cochrane G."/>
            <person name="Meng A."/>
            <person name="Brown T."/>
            <person name="Cohen L."/>
        </authorList>
    </citation>
    <scope>NUCLEOTIDE SEQUENCE</scope>
    <source>
        <strain evidence="2">379</strain>
    </source>
</reference>
<dbReference type="EMBL" id="HBIR01029441">
    <property type="protein sequence ID" value="CAE0558066.1"/>
    <property type="molecule type" value="Transcribed_RNA"/>
</dbReference>
<organism evidence="2">
    <name type="scientific">Emiliania huxleyi</name>
    <name type="common">Coccolithophore</name>
    <name type="synonym">Pontosphaera huxleyi</name>
    <dbReference type="NCBI Taxonomy" id="2903"/>
    <lineage>
        <taxon>Eukaryota</taxon>
        <taxon>Haptista</taxon>
        <taxon>Haptophyta</taxon>
        <taxon>Prymnesiophyceae</taxon>
        <taxon>Isochrysidales</taxon>
        <taxon>Noelaerhabdaceae</taxon>
        <taxon>Emiliania</taxon>
    </lineage>
</organism>
<proteinExistence type="predicted"/>
<gene>
    <name evidence="2" type="ORF">EHUX00137_LOCUS22748</name>
    <name evidence="3" type="ORF">EHUX00137_LOCUS22750</name>
</gene>
<dbReference type="AlphaFoldDB" id="A0A6V2SAM1"/>
<feature type="compositionally biased region" description="Low complexity" evidence="1">
    <location>
        <begin position="141"/>
        <end position="175"/>
    </location>
</feature>
<accession>A0A6V2SAM1</accession>
<feature type="region of interest" description="Disordered" evidence="1">
    <location>
        <begin position="1"/>
        <end position="74"/>
    </location>
</feature>
<evidence type="ECO:0000256" key="1">
    <source>
        <dbReference type="SAM" id="MobiDB-lite"/>
    </source>
</evidence>
<name>A0A6V2SAM1_EMIHU</name>
<evidence type="ECO:0000313" key="2">
    <source>
        <dbReference type="EMBL" id="CAE0558062.1"/>
    </source>
</evidence>
<protein>
    <submittedName>
        <fullName evidence="2">Uncharacterized protein</fullName>
    </submittedName>
</protein>
<feature type="compositionally biased region" description="Pro residues" evidence="1">
    <location>
        <begin position="126"/>
        <end position="140"/>
    </location>
</feature>
<feature type="region of interest" description="Disordered" evidence="1">
    <location>
        <begin position="121"/>
        <end position="182"/>
    </location>
</feature>
<sequence>MRPRCGRDATQLFGRRQDGTHLRSAPHPPASGEEVSAVVARGGYGLAPDDERGLAAGGRDDESGAGARREGQRDRGLRAMLQGYNSHGRVVLDGVSGAVDAAAESEAARARGREVRSSWVGLPDLEPAPAPRLQPLPPQLAPHGAAPLNGEASRGAEASTAARGEAAASGAPAPGEGIGRPETGERVRAFLGEAEREGSPFNGKMGEFEGGPAGRRLSREVALAVATGAAAPAGGGGEEGGVALPEPRLQSEINDFKDRTVELLRYFYACFPLAAHPGARERVPKLHAALQRHHAELDAFKKQLPRDSPEMGAMVAAVSRRVTPLQNTVSWALDHYDKEGRPA</sequence>
<feature type="compositionally biased region" description="Basic and acidic residues" evidence="1">
    <location>
        <begin position="49"/>
        <end position="74"/>
    </location>
</feature>